<dbReference type="Pfam" id="PF00684">
    <property type="entry name" value="DnaJ_CXXCXGXG"/>
    <property type="match status" value="1"/>
</dbReference>
<dbReference type="EMBL" id="CM007647">
    <property type="protein sequence ID" value="ONM08520.1"/>
    <property type="molecule type" value="Genomic_DNA"/>
</dbReference>
<dbReference type="InParanoid" id="A0A1D6L1Y3"/>
<gene>
    <name evidence="7" type="ORF">ZEAMMB73_Zm00001d033741</name>
</gene>
<dbReference type="InterPro" id="IPR036410">
    <property type="entry name" value="HSP_DnaJ_Cys-rich_dom_sf"/>
</dbReference>
<dbReference type="InterPro" id="IPR036869">
    <property type="entry name" value="J_dom_sf"/>
</dbReference>
<dbReference type="SMR" id="A0A1D6L1Y3"/>
<dbReference type="ExpressionAtlas" id="A0A1D6L1Y3">
    <property type="expression patterns" value="baseline and differential"/>
</dbReference>
<dbReference type="Gene3D" id="1.10.287.110">
    <property type="entry name" value="DnaJ domain"/>
    <property type="match status" value="1"/>
</dbReference>
<dbReference type="PANTHER" id="PTHR43096">
    <property type="entry name" value="DNAJ HOMOLOG 1, MITOCHONDRIAL-RELATED"/>
    <property type="match status" value="1"/>
</dbReference>
<feature type="compositionally biased region" description="Low complexity" evidence="6">
    <location>
        <begin position="21"/>
        <end position="36"/>
    </location>
</feature>
<evidence type="ECO:0000313" key="7">
    <source>
        <dbReference type="EMBL" id="ONM08520.1"/>
    </source>
</evidence>
<dbReference type="GO" id="GO:0051082">
    <property type="term" value="F:unfolded protein binding"/>
    <property type="evidence" value="ECO:0007669"/>
    <property type="project" value="InterPro"/>
</dbReference>
<protein>
    <submittedName>
        <fullName evidence="7">Uncharacterized protein</fullName>
    </submittedName>
</protein>
<keyword evidence="2" id="KW-0677">Repeat</keyword>
<keyword evidence="4" id="KW-0862">Zinc</keyword>
<evidence type="ECO:0000256" key="6">
    <source>
        <dbReference type="SAM" id="MobiDB-lite"/>
    </source>
</evidence>
<dbReference type="GO" id="GO:0031072">
    <property type="term" value="F:heat shock protein binding"/>
    <property type="evidence" value="ECO:0007669"/>
    <property type="project" value="InterPro"/>
</dbReference>
<reference evidence="7" key="1">
    <citation type="submission" date="2015-12" db="EMBL/GenBank/DDBJ databases">
        <title>Update maize B73 reference genome by single molecule sequencing technologies.</title>
        <authorList>
            <consortium name="Maize Genome Sequencing Project"/>
            <person name="Ware D."/>
        </authorList>
    </citation>
    <scope>NUCLEOTIDE SEQUENCE [LARGE SCALE GENOMIC DNA]</scope>
    <source>
        <tissue evidence="7">Seedling</tissue>
    </source>
</reference>
<dbReference type="STRING" id="4577.A0A1D6L1Y3"/>
<organism evidence="7">
    <name type="scientific">Zea mays</name>
    <name type="common">Maize</name>
    <dbReference type="NCBI Taxonomy" id="4577"/>
    <lineage>
        <taxon>Eukaryota</taxon>
        <taxon>Viridiplantae</taxon>
        <taxon>Streptophyta</taxon>
        <taxon>Embryophyta</taxon>
        <taxon>Tracheophyta</taxon>
        <taxon>Spermatophyta</taxon>
        <taxon>Magnoliopsida</taxon>
        <taxon>Liliopsida</taxon>
        <taxon>Poales</taxon>
        <taxon>Poaceae</taxon>
        <taxon>PACMAD clade</taxon>
        <taxon>Panicoideae</taxon>
        <taxon>Andropogonodae</taxon>
        <taxon>Andropogoneae</taxon>
        <taxon>Tripsacinae</taxon>
        <taxon>Zea</taxon>
    </lineage>
</organism>
<feature type="compositionally biased region" description="Pro residues" evidence="6">
    <location>
        <begin position="1"/>
        <end position="11"/>
    </location>
</feature>
<keyword evidence="5" id="KW-0143">Chaperone</keyword>
<evidence type="ECO:0000256" key="5">
    <source>
        <dbReference type="ARBA" id="ARBA00023186"/>
    </source>
</evidence>
<name>A0A1D6L1Y3_MAIZE</name>
<dbReference type="PANTHER" id="PTHR43096:SF52">
    <property type="entry name" value="DNAJ HOMOLOG 1, MITOCHONDRIAL-RELATED"/>
    <property type="match status" value="1"/>
</dbReference>
<dbReference type="InterPro" id="IPR001305">
    <property type="entry name" value="HSP_DnaJ_Cys-rich_dom"/>
</dbReference>
<dbReference type="PaxDb" id="4577-GRMZM2G046644_P01"/>
<dbReference type="Pfam" id="PF00226">
    <property type="entry name" value="DnaJ"/>
    <property type="match status" value="1"/>
</dbReference>
<dbReference type="Gene3D" id="2.60.260.20">
    <property type="entry name" value="Urease metallochaperone UreE, N-terminal domain"/>
    <property type="match status" value="1"/>
</dbReference>
<evidence type="ECO:0000256" key="1">
    <source>
        <dbReference type="ARBA" id="ARBA00022723"/>
    </source>
</evidence>
<dbReference type="SUPFAM" id="SSF57938">
    <property type="entry name" value="DnaJ/Hsp40 cysteine-rich domain"/>
    <property type="match status" value="1"/>
</dbReference>
<sequence>MLTPPPSPPPRCLLSMPTLSAPPASDSGASDRSSSGEQLLDVKSHTSCVRLQSIVSARRVVLLWHISRCDIQVALRCGCPSIDRKVVNSGKRLRAYVGLVEGELAKKLHPDTNKGDADAEPKFQEVQRAYEFFRNIFRDRDFGSHDIKVALELSFMEAVQGCSKTINFQTSVTCETCNGAGVPPGTKPETCLACRGSGFMFMQTGPFRMQSTCTKCGGSGKTVKDFCRFLGRASPGRPVMCSQWLPASPSSRRSVAQRLRCWRPKMMARRDVQLLVARGISSSPRLSRRINQTGEACLSSFTYFGFLARFQEISDSVSTLAISVVHRCA</sequence>
<dbReference type="Gene3D" id="2.10.230.10">
    <property type="entry name" value="Heat shock protein DnaJ, cysteine-rich domain"/>
    <property type="match status" value="1"/>
</dbReference>
<dbReference type="PROSITE" id="PS51188">
    <property type="entry name" value="ZF_CR"/>
    <property type="match status" value="1"/>
</dbReference>
<dbReference type="FunFam" id="2.10.230.10:FF:000002">
    <property type="entry name" value="Molecular chaperone DnaJ"/>
    <property type="match status" value="1"/>
</dbReference>
<proteinExistence type="predicted"/>
<dbReference type="GO" id="GO:0005783">
    <property type="term" value="C:endoplasmic reticulum"/>
    <property type="evidence" value="ECO:0007669"/>
    <property type="project" value="UniProtKB-ARBA"/>
</dbReference>
<evidence type="ECO:0000256" key="3">
    <source>
        <dbReference type="ARBA" id="ARBA00022771"/>
    </source>
</evidence>
<dbReference type="CDD" id="cd06257">
    <property type="entry name" value="DnaJ"/>
    <property type="match status" value="1"/>
</dbReference>
<dbReference type="AlphaFoldDB" id="A0A1D6L1Y3"/>
<keyword evidence="3" id="KW-0863">Zinc-finger</keyword>
<evidence type="ECO:0000256" key="4">
    <source>
        <dbReference type="ARBA" id="ARBA00022833"/>
    </source>
</evidence>
<feature type="region of interest" description="Disordered" evidence="6">
    <location>
        <begin position="1"/>
        <end position="38"/>
    </location>
</feature>
<dbReference type="CDD" id="cd10719">
    <property type="entry name" value="DnaJ_zf"/>
    <property type="match status" value="1"/>
</dbReference>
<keyword evidence="1" id="KW-0479">Metal-binding</keyword>
<dbReference type="SUPFAM" id="SSF46565">
    <property type="entry name" value="Chaperone J-domain"/>
    <property type="match status" value="1"/>
</dbReference>
<accession>A0A1D6L1Y3</accession>
<dbReference type="InterPro" id="IPR001623">
    <property type="entry name" value="DnaJ_domain"/>
</dbReference>
<dbReference type="GO" id="GO:0008270">
    <property type="term" value="F:zinc ion binding"/>
    <property type="evidence" value="ECO:0007669"/>
    <property type="project" value="UniProtKB-KW"/>
</dbReference>
<dbReference type="FunFam" id="1.10.287.110:FF:000252">
    <property type="entry name" value="Uncharacterized protein"/>
    <property type="match status" value="1"/>
</dbReference>
<evidence type="ECO:0000256" key="2">
    <source>
        <dbReference type="ARBA" id="ARBA00022737"/>
    </source>
</evidence>